<comment type="caution">
    <text evidence="1">The sequence shown here is derived from an EMBL/GenBank/DDBJ whole genome shotgun (WGS) entry which is preliminary data.</text>
</comment>
<dbReference type="EMBL" id="SNXZ01000005">
    <property type="protein sequence ID" value="TDP94883.1"/>
    <property type="molecule type" value="Genomic_DNA"/>
</dbReference>
<name>A0A4R6S6B0_LABRH</name>
<gene>
    <name evidence="1" type="ORF">EV186_105115</name>
</gene>
<evidence type="ECO:0000313" key="1">
    <source>
        <dbReference type="EMBL" id="TDP94883.1"/>
    </source>
</evidence>
<reference evidence="1 2" key="1">
    <citation type="submission" date="2019-03" db="EMBL/GenBank/DDBJ databases">
        <title>Genomic Encyclopedia of Type Strains, Phase IV (KMG-IV): sequencing the most valuable type-strain genomes for metagenomic binning, comparative biology and taxonomic classification.</title>
        <authorList>
            <person name="Goeker M."/>
        </authorList>
    </citation>
    <scope>NUCLEOTIDE SEQUENCE [LARGE SCALE GENOMIC DNA]</scope>
    <source>
        <strain evidence="1 2">DSM 45361</strain>
    </source>
</reference>
<organism evidence="1 2">
    <name type="scientific">Labedaea rhizosphaerae</name>
    <dbReference type="NCBI Taxonomy" id="598644"/>
    <lineage>
        <taxon>Bacteria</taxon>
        <taxon>Bacillati</taxon>
        <taxon>Actinomycetota</taxon>
        <taxon>Actinomycetes</taxon>
        <taxon>Pseudonocardiales</taxon>
        <taxon>Pseudonocardiaceae</taxon>
        <taxon>Labedaea</taxon>
    </lineage>
</organism>
<protein>
    <submittedName>
        <fullName evidence="1">Uncharacterized protein</fullName>
    </submittedName>
</protein>
<dbReference type="AlphaFoldDB" id="A0A4R6S6B0"/>
<accession>A0A4R6S6B0</accession>
<proteinExistence type="predicted"/>
<dbReference type="RefSeq" id="WP_166659355.1">
    <property type="nucleotide sequence ID" value="NZ_SNXZ01000005.1"/>
</dbReference>
<keyword evidence="2" id="KW-1185">Reference proteome</keyword>
<evidence type="ECO:0000313" key="2">
    <source>
        <dbReference type="Proteomes" id="UP000295444"/>
    </source>
</evidence>
<dbReference type="Proteomes" id="UP000295444">
    <property type="component" value="Unassembled WGS sequence"/>
</dbReference>
<sequence length="50" mass="5537">MTQLLELAPRTVDETIVESDVDFVQTLDASVNDRGRCLITLPKVTFPADC</sequence>